<name>A0AAV4IZA5_9GAST</name>
<reference evidence="2 3" key="1">
    <citation type="journal article" date="2021" name="Elife">
        <title>Chloroplast acquisition without the gene transfer in kleptoplastic sea slugs, Plakobranchus ocellatus.</title>
        <authorList>
            <person name="Maeda T."/>
            <person name="Takahashi S."/>
            <person name="Yoshida T."/>
            <person name="Shimamura S."/>
            <person name="Takaki Y."/>
            <person name="Nagai Y."/>
            <person name="Toyoda A."/>
            <person name="Suzuki Y."/>
            <person name="Arimoto A."/>
            <person name="Ishii H."/>
            <person name="Satoh N."/>
            <person name="Nishiyama T."/>
            <person name="Hasebe M."/>
            <person name="Maruyama T."/>
            <person name="Minagawa J."/>
            <person name="Obokata J."/>
            <person name="Shigenobu S."/>
        </authorList>
    </citation>
    <scope>NUCLEOTIDE SEQUENCE [LARGE SCALE GENOMIC DNA]</scope>
</reference>
<dbReference type="Pfam" id="PF13843">
    <property type="entry name" value="DDE_Tnp_1_7"/>
    <property type="match status" value="1"/>
</dbReference>
<dbReference type="Proteomes" id="UP000762676">
    <property type="component" value="Unassembled WGS sequence"/>
</dbReference>
<comment type="caution">
    <text evidence="2">The sequence shown here is derived from an EMBL/GenBank/DDBJ whole genome shotgun (WGS) entry which is preliminary data.</text>
</comment>
<gene>
    <name evidence="2" type="ORF">ElyMa_006779200</name>
</gene>
<accession>A0AAV4IZA5</accession>
<evidence type="ECO:0000313" key="3">
    <source>
        <dbReference type="Proteomes" id="UP000762676"/>
    </source>
</evidence>
<organism evidence="2 3">
    <name type="scientific">Elysia marginata</name>
    <dbReference type="NCBI Taxonomy" id="1093978"/>
    <lineage>
        <taxon>Eukaryota</taxon>
        <taxon>Metazoa</taxon>
        <taxon>Spiralia</taxon>
        <taxon>Lophotrochozoa</taxon>
        <taxon>Mollusca</taxon>
        <taxon>Gastropoda</taxon>
        <taxon>Heterobranchia</taxon>
        <taxon>Euthyneura</taxon>
        <taxon>Panpulmonata</taxon>
        <taxon>Sacoglossa</taxon>
        <taxon>Placobranchoidea</taxon>
        <taxon>Plakobranchidae</taxon>
        <taxon>Elysia</taxon>
    </lineage>
</organism>
<sequence length="204" mass="23911">MIQKVVCCTNLEGERVYGKNWGKTDATEIEGFVGCLLHFGTLRDNRTTTTVLWDKTNGNQLLRACFSRNRFLKLSNHLRFDDKSTRQSRRLKDAFAPFREIWDDFNLNLEKEYIPGPMLKVDEQLMPCRGRCGFLHYLPSKSLYTQAPYRPYRNSAVAFSVTFYYLVFTQQPDRHGQIFFCLPHNLVASSMPDIFWSVWTEKGR</sequence>
<keyword evidence="3" id="KW-1185">Reference proteome</keyword>
<evidence type="ECO:0000313" key="2">
    <source>
        <dbReference type="EMBL" id="GFS15767.1"/>
    </source>
</evidence>
<dbReference type="EMBL" id="BMAT01013585">
    <property type="protein sequence ID" value="GFS15767.1"/>
    <property type="molecule type" value="Genomic_DNA"/>
</dbReference>
<dbReference type="AlphaFoldDB" id="A0AAV4IZA5"/>
<protein>
    <submittedName>
        <fullName evidence="2">PiggyBac transposable element-derived protein 4</fullName>
    </submittedName>
</protein>
<feature type="domain" description="PiggyBac transposable element-derived protein" evidence="1">
    <location>
        <begin position="1"/>
        <end position="141"/>
    </location>
</feature>
<evidence type="ECO:0000259" key="1">
    <source>
        <dbReference type="Pfam" id="PF13843"/>
    </source>
</evidence>
<dbReference type="PANTHER" id="PTHR46599:SF6">
    <property type="entry name" value="DUAL SPECIFICITY PHOSPHATASE 26"/>
    <property type="match status" value="1"/>
</dbReference>
<dbReference type="InterPro" id="IPR029526">
    <property type="entry name" value="PGBD"/>
</dbReference>
<dbReference type="PANTHER" id="PTHR46599">
    <property type="entry name" value="PIGGYBAC TRANSPOSABLE ELEMENT-DERIVED PROTEIN 4"/>
    <property type="match status" value="1"/>
</dbReference>
<proteinExistence type="predicted"/>